<sequence>MANQAILEIASTLRTITTTTTFEENWGMQLCHCQMYLSQRMPYKLALGSSSHNSTYGMLKGSWEHGQAVPVRGRKADGEAVAGGGQDAGPGDEGEAEKGT</sequence>
<feature type="compositionally biased region" description="Acidic residues" evidence="1">
    <location>
        <begin position="90"/>
        <end position="100"/>
    </location>
</feature>
<proteinExistence type="predicted"/>
<evidence type="ECO:0000313" key="3">
    <source>
        <dbReference type="Proteomes" id="UP000585474"/>
    </source>
</evidence>
<comment type="caution">
    <text evidence="2">The sequence shown here is derived from an EMBL/GenBank/DDBJ whole genome shotgun (WGS) entry which is preliminary data.</text>
</comment>
<reference evidence="2 3" key="1">
    <citation type="submission" date="2019-07" db="EMBL/GenBank/DDBJ databases">
        <title>De Novo Assembly of kiwifruit Actinidia rufa.</title>
        <authorList>
            <person name="Sugita-Konishi S."/>
            <person name="Sato K."/>
            <person name="Mori E."/>
            <person name="Abe Y."/>
            <person name="Kisaki G."/>
            <person name="Hamano K."/>
            <person name="Suezawa K."/>
            <person name="Otani M."/>
            <person name="Fukuda T."/>
            <person name="Manabe T."/>
            <person name="Gomi K."/>
            <person name="Tabuchi M."/>
            <person name="Akimitsu K."/>
            <person name="Kataoka I."/>
        </authorList>
    </citation>
    <scope>NUCLEOTIDE SEQUENCE [LARGE SCALE GENOMIC DNA]</scope>
    <source>
        <strain evidence="3">cv. Fuchu</strain>
    </source>
</reference>
<dbReference type="Proteomes" id="UP000585474">
    <property type="component" value="Unassembled WGS sequence"/>
</dbReference>
<gene>
    <name evidence="2" type="ORF">Acr_23g0008640</name>
</gene>
<dbReference type="EMBL" id="BJWL01000023">
    <property type="protein sequence ID" value="GFZ12479.1"/>
    <property type="molecule type" value="Genomic_DNA"/>
</dbReference>
<name>A0A7J0GNW4_9ERIC</name>
<evidence type="ECO:0000256" key="1">
    <source>
        <dbReference type="SAM" id="MobiDB-lite"/>
    </source>
</evidence>
<dbReference type="AlphaFoldDB" id="A0A7J0GNW4"/>
<organism evidence="2 3">
    <name type="scientific">Actinidia rufa</name>
    <dbReference type="NCBI Taxonomy" id="165716"/>
    <lineage>
        <taxon>Eukaryota</taxon>
        <taxon>Viridiplantae</taxon>
        <taxon>Streptophyta</taxon>
        <taxon>Embryophyta</taxon>
        <taxon>Tracheophyta</taxon>
        <taxon>Spermatophyta</taxon>
        <taxon>Magnoliopsida</taxon>
        <taxon>eudicotyledons</taxon>
        <taxon>Gunneridae</taxon>
        <taxon>Pentapetalae</taxon>
        <taxon>asterids</taxon>
        <taxon>Ericales</taxon>
        <taxon>Actinidiaceae</taxon>
        <taxon>Actinidia</taxon>
    </lineage>
</organism>
<accession>A0A7J0GNW4</accession>
<keyword evidence="3" id="KW-1185">Reference proteome</keyword>
<protein>
    <submittedName>
        <fullName evidence="2">Uncharacterized protein</fullName>
    </submittedName>
</protein>
<feature type="region of interest" description="Disordered" evidence="1">
    <location>
        <begin position="73"/>
        <end position="100"/>
    </location>
</feature>
<evidence type="ECO:0000313" key="2">
    <source>
        <dbReference type="EMBL" id="GFZ12479.1"/>
    </source>
</evidence>